<evidence type="ECO:0000313" key="2">
    <source>
        <dbReference type="EMBL" id="CAF4391927.1"/>
    </source>
</evidence>
<accession>A0A820NK36</accession>
<sequence>SLVKPKLNVENSLSDGKNAHPDDEESEIVIVIRELYTRTHLDAKTEKHYLSSLDGYTRLIIELSKLALKGWNAKPPRAIDIAEPCNLPTQDLHLKRVDCARYVATWDEDDQNRWHYDMIAWRWKHFPSMPSPNNPQWCGDSDDLMSRFAFFGLACHHTRKL</sequence>
<protein>
    <submittedName>
        <fullName evidence="2">Uncharacterized protein</fullName>
    </submittedName>
</protein>
<dbReference type="AlphaFoldDB" id="A0A820NK36"/>
<evidence type="ECO:0000313" key="3">
    <source>
        <dbReference type="Proteomes" id="UP000663881"/>
    </source>
</evidence>
<name>A0A820NK36_9BILA</name>
<proteinExistence type="predicted"/>
<evidence type="ECO:0000256" key="1">
    <source>
        <dbReference type="SAM" id="MobiDB-lite"/>
    </source>
</evidence>
<dbReference type="EMBL" id="CAJOAY010026606">
    <property type="protein sequence ID" value="CAF4391927.1"/>
    <property type="molecule type" value="Genomic_DNA"/>
</dbReference>
<feature type="region of interest" description="Disordered" evidence="1">
    <location>
        <begin position="1"/>
        <end position="21"/>
    </location>
</feature>
<feature type="non-terminal residue" evidence="2">
    <location>
        <position position="161"/>
    </location>
</feature>
<reference evidence="2" key="1">
    <citation type="submission" date="2021-02" db="EMBL/GenBank/DDBJ databases">
        <authorList>
            <person name="Nowell W R."/>
        </authorList>
    </citation>
    <scope>NUCLEOTIDE SEQUENCE</scope>
</reference>
<dbReference type="Proteomes" id="UP000663881">
    <property type="component" value="Unassembled WGS sequence"/>
</dbReference>
<comment type="caution">
    <text evidence="2">The sequence shown here is derived from an EMBL/GenBank/DDBJ whole genome shotgun (WGS) entry which is preliminary data.</text>
</comment>
<gene>
    <name evidence="2" type="ORF">OKA104_LOCUS50924</name>
</gene>
<organism evidence="2 3">
    <name type="scientific">Adineta steineri</name>
    <dbReference type="NCBI Taxonomy" id="433720"/>
    <lineage>
        <taxon>Eukaryota</taxon>
        <taxon>Metazoa</taxon>
        <taxon>Spiralia</taxon>
        <taxon>Gnathifera</taxon>
        <taxon>Rotifera</taxon>
        <taxon>Eurotatoria</taxon>
        <taxon>Bdelloidea</taxon>
        <taxon>Adinetida</taxon>
        <taxon>Adinetidae</taxon>
        <taxon>Adineta</taxon>
    </lineage>
</organism>
<feature type="non-terminal residue" evidence="2">
    <location>
        <position position="1"/>
    </location>
</feature>